<accession>A0A6B0GPD6</accession>
<gene>
    <name evidence="2" type="ORF">GQS65_19705</name>
</gene>
<dbReference type="InterPro" id="IPR036388">
    <property type="entry name" value="WH-like_DNA-bd_sf"/>
</dbReference>
<protein>
    <recommendedName>
        <fullName evidence="1">DUF7344 domain-containing protein</fullName>
    </recommendedName>
</protein>
<evidence type="ECO:0000313" key="3">
    <source>
        <dbReference type="Proteomes" id="UP000451471"/>
    </source>
</evidence>
<evidence type="ECO:0000313" key="2">
    <source>
        <dbReference type="EMBL" id="MWG36684.1"/>
    </source>
</evidence>
<dbReference type="OrthoDB" id="331021at2157"/>
<dbReference type="Pfam" id="PF24035">
    <property type="entry name" value="DUF7344"/>
    <property type="match status" value="1"/>
</dbReference>
<dbReference type="AlphaFoldDB" id="A0A6B0GPD6"/>
<comment type="caution">
    <text evidence="2">The sequence shown here is derived from an EMBL/GenBank/DDBJ whole genome shotgun (WGS) entry which is preliminary data.</text>
</comment>
<name>A0A6B0GPD6_9EURY</name>
<dbReference type="RefSeq" id="WP_158206333.1">
    <property type="nucleotide sequence ID" value="NZ_WSZK01000038.1"/>
</dbReference>
<dbReference type="InterPro" id="IPR055768">
    <property type="entry name" value="DUF7344"/>
</dbReference>
<evidence type="ECO:0000259" key="1">
    <source>
        <dbReference type="Pfam" id="PF24035"/>
    </source>
</evidence>
<reference evidence="2 3" key="1">
    <citation type="submission" date="2019-12" db="EMBL/GenBank/DDBJ databases">
        <title>Halocatena pleomorpha gen. nov. sp. nov., an extremely halophilic archaeon of family Halobacteriaceae isolated from saltpan soil.</title>
        <authorList>
            <person name="Pal Y."/>
            <person name="Verma A."/>
            <person name="Krishnamurthi S."/>
            <person name="Kumar P."/>
        </authorList>
    </citation>
    <scope>NUCLEOTIDE SEQUENCE [LARGE SCALE GENOMIC DNA]</scope>
    <source>
        <strain evidence="2 3">JCM 16495</strain>
    </source>
</reference>
<dbReference type="Proteomes" id="UP000451471">
    <property type="component" value="Unassembled WGS sequence"/>
</dbReference>
<dbReference type="EMBL" id="WSZK01000038">
    <property type="protein sequence ID" value="MWG36684.1"/>
    <property type="molecule type" value="Genomic_DNA"/>
</dbReference>
<organism evidence="2 3">
    <name type="scientific">Halomarina oriensis</name>
    <dbReference type="NCBI Taxonomy" id="671145"/>
    <lineage>
        <taxon>Archaea</taxon>
        <taxon>Methanobacteriati</taxon>
        <taxon>Methanobacteriota</taxon>
        <taxon>Stenosarchaea group</taxon>
        <taxon>Halobacteria</taxon>
        <taxon>Halobacteriales</taxon>
        <taxon>Natronomonadaceae</taxon>
        <taxon>Halomarina</taxon>
    </lineage>
</organism>
<proteinExistence type="predicted"/>
<keyword evidence="3" id="KW-1185">Reference proteome</keyword>
<dbReference type="Gene3D" id="1.10.10.10">
    <property type="entry name" value="Winged helix-like DNA-binding domain superfamily/Winged helix DNA-binding domain"/>
    <property type="match status" value="1"/>
</dbReference>
<sequence length="122" mass="14041">MNQLRQIQVVLRSVLVPVTLRDASISTTEAFDMLRQRRRQHIIRYLTEVEGTATLRDLSEHLATVEGCGRKRIYIALYQNHLPKLADVGAVHYQRRSGVITATTTTRFLWLVLRGAKWILAE</sequence>
<feature type="domain" description="DUF7344" evidence="1">
    <location>
        <begin position="31"/>
        <end position="101"/>
    </location>
</feature>